<accession>A0ABU8SIZ5</accession>
<name>A0ABU8SIZ5_9LACO</name>
<keyword evidence="3" id="KW-1185">Reference proteome</keyword>
<dbReference type="RefSeq" id="WP_339970541.1">
    <property type="nucleotide sequence ID" value="NZ_JAWMWG010000006.1"/>
</dbReference>
<sequence>MWNPFKKAEKRSSVNQVYRTVSMTDFQTLLSDNTHATLADNPQVRAAVDVVADLVSNMSIHLMQSTDKGALRVNNGLSKLIDISPAKNMTRKSWITKIVRDLFLYGDGNSIARIVVQPGSDYLTELQPLDMSRVIYKYSEDTNELVINYKNEDLSSDQLVHFLINPDPSVPQIGTSVRDVLQPIITNLAQAAQTKSTFMRGKYMPNLIVKVDAEDQSLKSKEARQKVVDSYTISANGLAPWVIPAGMGVEQVKPLSLKDIALNESVELDNRTIAAAFGIPPFLLSVGNFDKQQFNNFVNTKIASIGQMIAQTLTKDILYSPDLYFQFNPRSLYSYDISELINSGKEMVDRTAMSRNELRGWVGLEPREDMEELITLENYIPSSALGDQSKLKGGDTNDNQEKN</sequence>
<protein>
    <submittedName>
        <fullName evidence="2">Phage portal protein</fullName>
    </submittedName>
</protein>
<evidence type="ECO:0000256" key="1">
    <source>
        <dbReference type="SAM" id="MobiDB-lite"/>
    </source>
</evidence>
<dbReference type="NCBIfam" id="TIGR01537">
    <property type="entry name" value="portal_HK97"/>
    <property type="match status" value="1"/>
</dbReference>
<reference evidence="2 3" key="1">
    <citation type="submission" date="2023-10" db="EMBL/GenBank/DDBJ databases">
        <title>Holzapfeliella saturejae sp. nov. isolated from Satureja montana flowers.</title>
        <authorList>
            <person name="Alcantara C."/>
            <person name="Zuniga M."/>
            <person name="Landete J.M."/>
            <person name="Monedero V."/>
        </authorList>
    </citation>
    <scope>NUCLEOTIDE SEQUENCE [LARGE SCALE GENOMIC DNA]</scope>
    <source>
        <strain evidence="2 3">He02</strain>
    </source>
</reference>
<evidence type="ECO:0000313" key="2">
    <source>
        <dbReference type="EMBL" id="MEJ6349005.1"/>
    </source>
</evidence>
<dbReference type="EMBL" id="JAWMWG010000006">
    <property type="protein sequence ID" value="MEJ6349005.1"/>
    <property type="molecule type" value="Genomic_DNA"/>
</dbReference>
<dbReference type="Pfam" id="PF04860">
    <property type="entry name" value="Phage_portal"/>
    <property type="match status" value="1"/>
</dbReference>
<feature type="compositionally biased region" description="Basic and acidic residues" evidence="1">
    <location>
        <begin position="389"/>
        <end position="403"/>
    </location>
</feature>
<dbReference type="Proteomes" id="UP001377804">
    <property type="component" value="Unassembled WGS sequence"/>
</dbReference>
<feature type="region of interest" description="Disordered" evidence="1">
    <location>
        <begin position="384"/>
        <end position="403"/>
    </location>
</feature>
<dbReference type="InterPro" id="IPR006427">
    <property type="entry name" value="Portal_HK97"/>
</dbReference>
<comment type="caution">
    <text evidence="2">The sequence shown here is derived from an EMBL/GenBank/DDBJ whole genome shotgun (WGS) entry which is preliminary data.</text>
</comment>
<gene>
    <name evidence="2" type="ORF">R4Y45_07200</name>
</gene>
<evidence type="ECO:0000313" key="3">
    <source>
        <dbReference type="Proteomes" id="UP001377804"/>
    </source>
</evidence>
<proteinExistence type="predicted"/>
<organism evidence="2 3">
    <name type="scientific">Holzapfeliella saturejae</name>
    <dbReference type="NCBI Taxonomy" id="3082953"/>
    <lineage>
        <taxon>Bacteria</taxon>
        <taxon>Bacillati</taxon>
        <taxon>Bacillota</taxon>
        <taxon>Bacilli</taxon>
        <taxon>Lactobacillales</taxon>
        <taxon>Lactobacillaceae</taxon>
        <taxon>Holzapfeliella</taxon>
    </lineage>
</organism>
<dbReference type="InterPro" id="IPR006944">
    <property type="entry name" value="Phage/GTA_portal"/>
</dbReference>